<gene>
    <name evidence="2" type="ORF">MOV08_32975</name>
</gene>
<evidence type="ECO:0000313" key="2">
    <source>
        <dbReference type="EMBL" id="WEB43619.1"/>
    </source>
</evidence>
<dbReference type="RefSeq" id="WP_275309961.1">
    <property type="nucleotide sequence ID" value="NZ_CP095749.1"/>
</dbReference>
<protein>
    <recommendedName>
        <fullName evidence="4">FXSXX-COOH protein</fullName>
    </recommendedName>
</protein>
<name>A0ABY8AHC7_9ACTN</name>
<dbReference type="EMBL" id="CP095749">
    <property type="protein sequence ID" value="WEB43619.1"/>
    <property type="molecule type" value="Genomic_DNA"/>
</dbReference>
<evidence type="ECO:0000256" key="1">
    <source>
        <dbReference type="SAM" id="MobiDB-lite"/>
    </source>
</evidence>
<evidence type="ECO:0000313" key="3">
    <source>
        <dbReference type="Proteomes" id="UP001218629"/>
    </source>
</evidence>
<feature type="region of interest" description="Disordered" evidence="1">
    <location>
        <begin position="1"/>
        <end position="28"/>
    </location>
</feature>
<sequence>MARRPASSATEEAIRSAAMSEPGEQQGEIARQGNALHDQATLATFASVRLSDMQDHDPEAPPQLEPAITLQTVHEILT</sequence>
<dbReference type="Proteomes" id="UP001218629">
    <property type="component" value="Chromosome"/>
</dbReference>
<reference evidence="2 3" key="1">
    <citation type="submission" date="2022-03" db="EMBL/GenBank/DDBJ databases">
        <title>Streptomyces yunnanensis P86,complete genome.</title>
        <authorList>
            <person name="Chen S."/>
            <person name="Zhang Q."/>
        </authorList>
    </citation>
    <scope>NUCLEOTIDE SEQUENCE [LARGE SCALE GENOMIC DNA]</scope>
    <source>
        <strain evidence="2 3">P86</strain>
    </source>
</reference>
<accession>A0ABY8AHC7</accession>
<organism evidence="2 3">
    <name type="scientific">Streptomyces yunnanensis</name>
    <dbReference type="NCBI Taxonomy" id="156453"/>
    <lineage>
        <taxon>Bacteria</taxon>
        <taxon>Bacillati</taxon>
        <taxon>Actinomycetota</taxon>
        <taxon>Actinomycetes</taxon>
        <taxon>Kitasatosporales</taxon>
        <taxon>Streptomycetaceae</taxon>
        <taxon>Streptomyces</taxon>
    </lineage>
</organism>
<keyword evidence="3" id="KW-1185">Reference proteome</keyword>
<evidence type="ECO:0008006" key="4">
    <source>
        <dbReference type="Google" id="ProtNLM"/>
    </source>
</evidence>
<proteinExistence type="predicted"/>